<protein>
    <recommendedName>
        <fullName evidence="4">Pentapeptide repeat-containing protein</fullName>
    </recommendedName>
</protein>
<proteinExistence type="predicted"/>
<dbReference type="OrthoDB" id="453165at2"/>
<dbReference type="KEGG" id="mpro:BJP34_22630"/>
<reference evidence="3" key="1">
    <citation type="submission" date="2016-10" db="EMBL/GenBank/DDBJ databases">
        <title>Comparative genomics uncovers the prolific and rare metabolic potential of the cyanobacterial genus Moorea.</title>
        <authorList>
            <person name="Leao T."/>
            <person name="Castelao G."/>
            <person name="Korobeynikov A."/>
            <person name="Monroe E.A."/>
            <person name="Podell S."/>
            <person name="Glukhov E."/>
            <person name="Allen E."/>
            <person name="Gerwick W.H."/>
            <person name="Gerwick L."/>
        </authorList>
    </citation>
    <scope>NUCLEOTIDE SEQUENCE [LARGE SCALE GENOMIC DNA]</scope>
    <source>
        <strain evidence="3">PAL-8-15-08-1</strain>
    </source>
</reference>
<organism evidence="2 3">
    <name type="scientific">Moorena producens PAL-8-15-08-1</name>
    <dbReference type="NCBI Taxonomy" id="1458985"/>
    <lineage>
        <taxon>Bacteria</taxon>
        <taxon>Bacillati</taxon>
        <taxon>Cyanobacteriota</taxon>
        <taxon>Cyanophyceae</taxon>
        <taxon>Coleofasciculales</taxon>
        <taxon>Coleofasciculaceae</taxon>
        <taxon>Moorena</taxon>
    </lineage>
</organism>
<gene>
    <name evidence="2" type="ORF">BJP34_22630</name>
</gene>
<evidence type="ECO:0000256" key="1">
    <source>
        <dbReference type="SAM" id="MobiDB-lite"/>
    </source>
</evidence>
<feature type="region of interest" description="Disordered" evidence="1">
    <location>
        <begin position="572"/>
        <end position="637"/>
    </location>
</feature>
<dbReference type="Proteomes" id="UP000177870">
    <property type="component" value="Chromosome"/>
</dbReference>
<dbReference type="PANTHER" id="PTHR14136:SF17">
    <property type="entry name" value="BTB_POZ DOMAIN-CONTAINING PROTEIN KCTD9"/>
    <property type="match status" value="1"/>
</dbReference>
<evidence type="ECO:0000313" key="2">
    <source>
        <dbReference type="EMBL" id="AOX01859.1"/>
    </source>
</evidence>
<feature type="compositionally biased region" description="Polar residues" evidence="1">
    <location>
        <begin position="580"/>
        <end position="596"/>
    </location>
</feature>
<name>A0A1D8TW24_9CYAN</name>
<dbReference type="SUPFAM" id="SSF141571">
    <property type="entry name" value="Pentapeptide repeat-like"/>
    <property type="match status" value="2"/>
</dbReference>
<dbReference type="Pfam" id="PF13599">
    <property type="entry name" value="Pentapeptide_4"/>
    <property type="match status" value="1"/>
</dbReference>
<dbReference type="Pfam" id="PF00805">
    <property type="entry name" value="Pentapeptide"/>
    <property type="match status" value="2"/>
</dbReference>
<accession>A0A1D8TW24</accession>
<dbReference type="InterPro" id="IPR051082">
    <property type="entry name" value="Pentapeptide-BTB/POZ_domain"/>
</dbReference>
<evidence type="ECO:0008006" key="4">
    <source>
        <dbReference type="Google" id="ProtNLM"/>
    </source>
</evidence>
<dbReference type="RefSeq" id="WP_070394291.1">
    <property type="nucleotide sequence ID" value="NZ_CP017599.1"/>
</dbReference>
<dbReference type="AlphaFoldDB" id="A0A1D8TW24"/>
<dbReference type="InterPro" id="IPR001646">
    <property type="entry name" value="5peptide_repeat"/>
</dbReference>
<dbReference type="PANTHER" id="PTHR14136">
    <property type="entry name" value="BTB_POZ DOMAIN-CONTAINING PROTEIN KCTD9"/>
    <property type="match status" value="1"/>
</dbReference>
<sequence length="637" mass="71516">MKISLSIKDMGKKVPDPEPFEKSYLYEGHLGSVIVYGNINQPEIKLVSPGESSLPLDSKYWFFISIYWSRINGFKFTQYTDPEITTSLSSTTGKQITNSLISTTGKIKGGDIIKINKNLVNITFKVEVNQEDLGNIDSKVFLEKCSQFGIRVVDTKFLNLNVPYGLACPDCQLVNVEFYEARIEGANFCNSYLSNVKFVNSVLNNSRFSNVTFSQIVEFDNVKLINSVFDNCRVNYYSKIRIENDGHLLFKNDCDLTGCSFVNASFNSKFEKANLSRANFSDATLVACNFYECTLISTIFTRAKFNSFTTKKEPRDSELINCGISNKKNSNEKIVNGEHEKQKPTINDCKFDNASMKRVDLSNNIIKDTNFEATDLYRANLYNCQFINTSFKRATSEAASLREVYLSNSRFTQKCNLTEVIFSQAKMIGVTFNDCQLIRASFHSVNLRGSEFISSDLTGADFRYADLTLLTLDKCHLNSANFFQTKRGGIKLKQPTNNNGDVINSQSQEKGLLDSNCTFDCIEWSPNIDGEIQINRKSFLEIIYGHTSPVAVISNLSKEGAQFIVNTYATAESSGKKVENNSSMNISGEVNDSSIVTGKIEDNSREESEQEEDNNEEIDQASTDNLSPDESSDENNT</sequence>
<dbReference type="STRING" id="1458985.BJP34_22630"/>
<evidence type="ECO:0000313" key="3">
    <source>
        <dbReference type="Proteomes" id="UP000177870"/>
    </source>
</evidence>
<dbReference type="EMBL" id="CP017599">
    <property type="protein sequence ID" value="AOX01859.1"/>
    <property type="molecule type" value="Genomic_DNA"/>
</dbReference>
<dbReference type="Gene3D" id="2.160.20.80">
    <property type="entry name" value="E3 ubiquitin-protein ligase SopA"/>
    <property type="match status" value="4"/>
</dbReference>
<feature type="compositionally biased region" description="Acidic residues" evidence="1">
    <location>
        <begin position="608"/>
        <end position="619"/>
    </location>
</feature>